<sequence>MPVPTILAETFRSLSAYRRAGEERFIECAQLLLAWFHSHIWKVKKVSYRMLSEDYSSLKKFDIGSCWICPSTYIEIV</sequence>
<protein>
    <submittedName>
        <fullName evidence="1">Uncharacterized protein</fullName>
    </submittedName>
</protein>
<organism evidence="1 2">
    <name type="scientific">Gossypium trilobum</name>
    <dbReference type="NCBI Taxonomy" id="34281"/>
    <lineage>
        <taxon>Eukaryota</taxon>
        <taxon>Viridiplantae</taxon>
        <taxon>Streptophyta</taxon>
        <taxon>Embryophyta</taxon>
        <taxon>Tracheophyta</taxon>
        <taxon>Spermatophyta</taxon>
        <taxon>Magnoliopsida</taxon>
        <taxon>eudicotyledons</taxon>
        <taxon>Gunneridae</taxon>
        <taxon>Pentapetalae</taxon>
        <taxon>rosids</taxon>
        <taxon>malvids</taxon>
        <taxon>Malvales</taxon>
        <taxon>Malvaceae</taxon>
        <taxon>Malvoideae</taxon>
        <taxon>Gossypium</taxon>
    </lineage>
</organism>
<comment type="caution">
    <text evidence="1">The sequence shown here is derived from an EMBL/GenBank/DDBJ whole genome shotgun (WGS) entry which is preliminary data.</text>
</comment>
<dbReference type="EMBL" id="JABEZW010223049">
    <property type="protein sequence ID" value="MBA0786458.1"/>
    <property type="molecule type" value="Genomic_DNA"/>
</dbReference>
<reference evidence="1 2" key="1">
    <citation type="journal article" date="2019" name="Genome Biol. Evol.">
        <title>Insights into the evolution of the New World diploid cottons (Gossypium, subgenus Houzingenia) based on genome sequencing.</title>
        <authorList>
            <person name="Grover C.E."/>
            <person name="Arick M.A. 2nd"/>
            <person name="Thrash A."/>
            <person name="Conover J.L."/>
            <person name="Sanders W.S."/>
            <person name="Peterson D.G."/>
            <person name="Frelichowski J.E."/>
            <person name="Scheffler J.A."/>
            <person name="Scheffler B.E."/>
            <person name="Wendel J.F."/>
        </authorList>
    </citation>
    <scope>NUCLEOTIDE SEQUENCE [LARGE SCALE GENOMIC DNA]</scope>
    <source>
        <strain evidence="1">8</strain>
        <tissue evidence="1">Leaf</tissue>
    </source>
</reference>
<evidence type="ECO:0000313" key="2">
    <source>
        <dbReference type="Proteomes" id="UP000593568"/>
    </source>
</evidence>
<dbReference type="PANTHER" id="PTHR48200:SF1">
    <property type="entry name" value="AMINOTRANSFERASE-LIKE PLANT MOBILE DOMAIN-CONTAINING PROTEIN"/>
    <property type="match status" value="1"/>
</dbReference>
<dbReference type="Proteomes" id="UP000593568">
    <property type="component" value="Unassembled WGS sequence"/>
</dbReference>
<dbReference type="PANTHER" id="PTHR48200">
    <property type="entry name" value="PROTEIN, PUTATIVE-RELATED"/>
    <property type="match status" value="1"/>
</dbReference>
<name>A0A7J9FMQ2_9ROSI</name>
<evidence type="ECO:0000313" key="1">
    <source>
        <dbReference type="EMBL" id="MBA0786458.1"/>
    </source>
</evidence>
<proteinExistence type="predicted"/>
<keyword evidence="2" id="KW-1185">Reference proteome</keyword>
<gene>
    <name evidence="1" type="ORF">Gotri_006966</name>
</gene>
<accession>A0A7J9FMQ2</accession>
<dbReference type="AlphaFoldDB" id="A0A7J9FMQ2"/>